<dbReference type="Gene3D" id="3.40.640.10">
    <property type="entry name" value="Type I PLP-dependent aspartate aminotransferase-like (Major domain)"/>
    <property type="match status" value="1"/>
</dbReference>
<keyword evidence="9" id="KW-0808">Transferase</keyword>
<name>A0A2L0D4D5_9STRE</name>
<evidence type="ECO:0000256" key="5">
    <source>
        <dbReference type="ARBA" id="ARBA00023004"/>
    </source>
</evidence>
<evidence type="ECO:0000256" key="6">
    <source>
        <dbReference type="ARBA" id="ARBA00023014"/>
    </source>
</evidence>
<evidence type="ECO:0000259" key="8">
    <source>
        <dbReference type="Pfam" id="PF00266"/>
    </source>
</evidence>
<dbReference type="PIRSF" id="PIRSF005572">
    <property type="entry name" value="NifS"/>
    <property type="match status" value="1"/>
</dbReference>
<keyword evidence="4" id="KW-0663">Pyridoxal phosphate</keyword>
<evidence type="ECO:0000256" key="4">
    <source>
        <dbReference type="ARBA" id="ARBA00022898"/>
    </source>
</evidence>
<dbReference type="InterPro" id="IPR015421">
    <property type="entry name" value="PyrdxlP-dep_Trfase_major"/>
</dbReference>
<dbReference type="GO" id="GO:0046872">
    <property type="term" value="F:metal ion binding"/>
    <property type="evidence" value="ECO:0007669"/>
    <property type="project" value="UniProtKB-KW"/>
</dbReference>
<dbReference type="GO" id="GO:0031071">
    <property type="term" value="F:cysteine desulfurase activity"/>
    <property type="evidence" value="ECO:0007669"/>
    <property type="project" value="UniProtKB-ARBA"/>
</dbReference>
<comment type="cofactor">
    <cofactor evidence="1 7">
        <name>pyridoxal 5'-phosphate</name>
        <dbReference type="ChEBI" id="CHEBI:597326"/>
    </cofactor>
</comment>
<dbReference type="PROSITE" id="PS00595">
    <property type="entry name" value="AA_TRANSFER_CLASS_5"/>
    <property type="match status" value="1"/>
</dbReference>
<dbReference type="KEGG" id="splr:C0J00_06000"/>
<dbReference type="InterPro" id="IPR015422">
    <property type="entry name" value="PyrdxlP-dep_Trfase_small"/>
</dbReference>
<dbReference type="OrthoDB" id="9808002at2"/>
<dbReference type="InterPro" id="IPR016454">
    <property type="entry name" value="Cysteine_dSase"/>
</dbReference>
<proteinExistence type="inferred from homology"/>
<comment type="similarity">
    <text evidence="2">Belongs to the class-V pyridoxal-phosphate-dependent aminotransferase family. NifS/IscS subfamily.</text>
</comment>
<reference evidence="9 10" key="2">
    <citation type="submission" date="2018-02" db="EMBL/GenBank/DDBJ databases">
        <title>Whole genome sequencing analysis of Streptococcus pluranimalium isolated from cattle infected mastitis in China.</title>
        <authorList>
            <person name="Zhang J.-R."/>
            <person name="Hu G.-Z."/>
        </authorList>
    </citation>
    <scope>NUCLEOTIDE SEQUENCE [LARGE SCALE GENOMIC DNA]</scope>
    <source>
        <strain evidence="9 10">TH11417</strain>
    </source>
</reference>
<gene>
    <name evidence="9" type="ORF">C0J00_06000</name>
</gene>
<dbReference type="Gene3D" id="1.10.260.50">
    <property type="match status" value="1"/>
</dbReference>
<evidence type="ECO:0000256" key="7">
    <source>
        <dbReference type="RuleBase" id="RU004504"/>
    </source>
</evidence>
<dbReference type="Proteomes" id="UP000238956">
    <property type="component" value="Chromosome"/>
</dbReference>
<protein>
    <submittedName>
        <fullName evidence="9">Aminotransferase</fullName>
    </submittedName>
</protein>
<dbReference type="RefSeq" id="WP_104968020.1">
    <property type="nucleotide sequence ID" value="NZ_CP025536.1"/>
</dbReference>
<keyword evidence="9" id="KW-0032">Aminotransferase</keyword>
<feature type="domain" description="Aminotransferase class V" evidence="8">
    <location>
        <begin position="2"/>
        <end position="365"/>
    </location>
</feature>
<dbReference type="GO" id="GO:0008483">
    <property type="term" value="F:transaminase activity"/>
    <property type="evidence" value="ECO:0007669"/>
    <property type="project" value="UniProtKB-KW"/>
</dbReference>
<dbReference type="InterPro" id="IPR020578">
    <property type="entry name" value="Aminotrans_V_PyrdxlP_BS"/>
</dbReference>
<evidence type="ECO:0000256" key="2">
    <source>
        <dbReference type="ARBA" id="ARBA00006490"/>
    </source>
</evidence>
<reference evidence="9 10" key="1">
    <citation type="submission" date="2017-12" db="EMBL/GenBank/DDBJ databases">
        <authorList>
            <person name="Hurst M.R.H."/>
        </authorList>
    </citation>
    <scope>NUCLEOTIDE SEQUENCE [LARGE SCALE GENOMIC DNA]</scope>
    <source>
        <strain evidence="9 10">TH11417</strain>
    </source>
</reference>
<evidence type="ECO:0000256" key="1">
    <source>
        <dbReference type="ARBA" id="ARBA00001933"/>
    </source>
</evidence>
<dbReference type="InterPro" id="IPR000192">
    <property type="entry name" value="Aminotrans_V_dom"/>
</dbReference>
<dbReference type="Pfam" id="PF00266">
    <property type="entry name" value="Aminotran_5"/>
    <property type="match status" value="1"/>
</dbReference>
<dbReference type="GeneID" id="98393462"/>
<dbReference type="GO" id="GO:0051536">
    <property type="term" value="F:iron-sulfur cluster binding"/>
    <property type="evidence" value="ECO:0007669"/>
    <property type="project" value="UniProtKB-KW"/>
</dbReference>
<evidence type="ECO:0000256" key="3">
    <source>
        <dbReference type="ARBA" id="ARBA00022723"/>
    </source>
</evidence>
<dbReference type="PANTHER" id="PTHR11601:SF50">
    <property type="entry name" value="CYSTEINE DESULFURASE ISCS 2-RELATED"/>
    <property type="match status" value="1"/>
</dbReference>
<dbReference type="InterPro" id="IPR015424">
    <property type="entry name" value="PyrdxlP-dep_Trfase"/>
</dbReference>
<evidence type="ECO:0000313" key="10">
    <source>
        <dbReference type="Proteomes" id="UP000238956"/>
    </source>
</evidence>
<evidence type="ECO:0000313" key="9">
    <source>
        <dbReference type="EMBL" id="AUW96693.1"/>
    </source>
</evidence>
<keyword evidence="5" id="KW-0408">Iron</keyword>
<organism evidence="9 10">
    <name type="scientific">Streptococcus pluranimalium</name>
    <dbReference type="NCBI Taxonomy" id="82348"/>
    <lineage>
        <taxon>Bacteria</taxon>
        <taxon>Bacillati</taxon>
        <taxon>Bacillota</taxon>
        <taxon>Bacilli</taxon>
        <taxon>Lactobacillales</taxon>
        <taxon>Streptococcaceae</taxon>
        <taxon>Streptococcus</taxon>
    </lineage>
</organism>
<keyword evidence="3" id="KW-0479">Metal-binding</keyword>
<dbReference type="Gene3D" id="3.90.1150.10">
    <property type="entry name" value="Aspartate Aminotransferase, domain 1"/>
    <property type="match status" value="1"/>
</dbReference>
<dbReference type="FunFam" id="3.40.640.10:FF:000084">
    <property type="entry name" value="IscS-like cysteine desulfurase"/>
    <property type="match status" value="1"/>
</dbReference>
<dbReference type="AlphaFoldDB" id="A0A2L0D4D5"/>
<sequence>MIYFDNSATTQVYPEVLRTYQEVTTKIWGNPSSLHRLGSQSSRILEASRKQIADLLGKKAEEIFFTSGGTEADNWALKGIAFEKQAFGKHIIISAIEHPAVKESAEWLSQQGFEVSLAPVDIRGFVDLDALKELLRPDTILVSVMAVNNEIGSIQPIQEISDLLADRPNLTFHVDAVQAIGKIPTESYLTDRVDLASFSGHKFHAVRGVGFLYKKSGKKISSLLTGGGQEKDLRSTTENVAAIAAMAKALRLVKDKEAVAVSKIAKMKEIILGELEKHDDILVFSGQDGFAPNIITFGIKGVRGEVVVHAFEEHDIFISTTSACSSKAGKPAGTLMAMGIPTKTAQTAVRVSLDDDNDMGQVEQFLTIFKQVYEKTQKVR</sequence>
<dbReference type="EMBL" id="CP025536">
    <property type="protein sequence ID" value="AUW96693.1"/>
    <property type="molecule type" value="Genomic_DNA"/>
</dbReference>
<keyword evidence="6" id="KW-0411">Iron-sulfur</keyword>
<dbReference type="SUPFAM" id="SSF53383">
    <property type="entry name" value="PLP-dependent transferases"/>
    <property type="match status" value="1"/>
</dbReference>
<keyword evidence="10" id="KW-1185">Reference proteome</keyword>
<dbReference type="PANTHER" id="PTHR11601">
    <property type="entry name" value="CYSTEINE DESULFURYLASE FAMILY MEMBER"/>
    <property type="match status" value="1"/>
</dbReference>
<accession>A0A2L0D4D5</accession>